<evidence type="ECO:0000313" key="9">
    <source>
        <dbReference type="EMBL" id="KAK9764589.1"/>
    </source>
</evidence>
<dbReference type="InterPro" id="IPR003140">
    <property type="entry name" value="PLipase/COase/thioEstase"/>
</dbReference>
<comment type="caution">
    <text evidence="9">The sequence shown here is derived from an EMBL/GenBank/DDBJ whole genome shotgun (WGS) entry which is preliminary data.</text>
</comment>
<evidence type="ECO:0000256" key="7">
    <source>
        <dbReference type="ARBA" id="ARBA00047337"/>
    </source>
</evidence>
<dbReference type="PANTHER" id="PTHR10655">
    <property type="entry name" value="LYSOPHOSPHOLIPASE-RELATED"/>
    <property type="match status" value="1"/>
</dbReference>
<dbReference type="SUPFAM" id="SSF53474">
    <property type="entry name" value="alpha/beta-Hydrolases"/>
    <property type="match status" value="1"/>
</dbReference>
<comment type="catalytic activity">
    <reaction evidence="7">
        <text>S-hexadecanoyl-L-cysteinyl-[protein] + H2O = L-cysteinyl-[protein] + hexadecanoate + H(+)</text>
        <dbReference type="Rhea" id="RHEA:19233"/>
        <dbReference type="Rhea" id="RHEA-COMP:10131"/>
        <dbReference type="Rhea" id="RHEA-COMP:11032"/>
        <dbReference type="ChEBI" id="CHEBI:7896"/>
        <dbReference type="ChEBI" id="CHEBI:15377"/>
        <dbReference type="ChEBI" id="CHEBI:15378"/>
        <dbReference type="ChEBI" id="CHEBI:29950"/>
        <dbReference type="ChEBI" id="CHEBI:74151"/>
        <dbReference type="EC" id="3.1.2.22"/>
    </reaction>
</comment>
<dbReference type="Pfam" id="PF02230">
    <property type="entry name" value="Abhydrolase_2"/>
    <property type="match status" value="1"/>
</dbReference>
<keyword evidence="4" id="KW-0378">Hydrolase</keyword>
<evidence type="ECO:0000313" key="10">
    <source>
        <dbReference type="Proteomes" id="UP001479436"/>
    </source>
</evidence>
<comment type="similarity">
    <text evidence="1">Belongs to the AB hydrolase superfamily. AB hydrolase 2 family.</text>
</comment>
<evidence type="ECO:0000256" key="6">
    <source>
        <dbReference type="ARBA" id="ARBA00031195"/>
    </source>
</evidence>
<reference evidence="9 10" key="1">
    <citation type="submission" date="2023-04" db="EMBL/GenBank/DDBJ databases">
        <title>Genome of Basidiobolus ranarum AG-B5.</title>
        <authorList>
            <person name="Stajich J.E."/>
            <person name="Carter-House D."/>
            <person name="Gryganskyi A."/>
        </authorList>
    </citation>
    <scope>NUCLEOTIDE SEQUENCE [LARGE SCALE GENOMIC DNA]</scope>
    <source>
        <strain evidence="9 10">AG-B5</strain>
    </source>
</reference>
<protein>
    <recommendedName>
        <fullName evidence="3">Acyl-protein thioesterase 1</fullName>
        <ecNumber evidence="2">3.1.2.22</ecNumber>
    </recommendedName>
    <alternativeName>
        <fullName evidence="6">Palmitoyl-protein hydrolase</fullName>
    </alternativeName>
</protein>
<dbReference type="PANTHER" id="PTHR10655:SF17">
    <property type="entry name" value="LYSOPHOSPHOLIPASE-LIKE PROTEIN 1"/>
    <property type="match status" value="1"/>
</dbReference>
<evidence type="ECO:0000256" key="1">
    <source>
        <dbReference type="ARBA" id="ARBA00006499"/>
    </source>
</evidence>
<dbReference type="Proteomes" id="UP001479436">
    <property type="component" value="Unassembled WGS sequence"/>
</dbReference>
<evidence type="ECO:0000256" key="5">
    <source>
        <dbReference type="ARBA" id="ARBA00029392"/>
    </source>
</evidence>
<evidence type="ECO:0000256" key="4">
    <source>
        <dbReference type="ARBA" id="ARBA00022801"/>
    </source>
</evidence>
<comment type="function">
    <text evidence="5">Hydrolyzes fatty acids from S-acylated cysteine residues in proteins with a strong preference for palmitoylated G-alpha proteins over other acyl substrates. Mediates the deacylation of G-alpha proteins such as GPA1 in vivo, but has weak or no activity toward palmitoylated Ras proteins. Has weak lysophospholipase activity in vitro; however such activity may not exist in vivo.</text>
</comment>
<evidence type="ECO:0000256" key="3">
    <source>
        <dbReference type="ARBA" id="ARBA00014923"/>
    </source>
</evidence>
<dbReference type="Gene3D" id="3.40.50.1820">
    <property type="entry name" value="alpha/beta hydrolase"/>
    <property type="match status" value="1"/>
</dbReference>
<dbReference type="EMBL" id="JASJQH010000400">
    <property type="protein sequence ID" value="KAK9764589.1"/>
    <property type="molecule type" value="Genomic_DNA"/>
</dbReference>
<organism evidence="9 10">
    <name type="scientific">Basidiobolus ranarum</name>
    <dbReference type="NCBI Taxonomy" id="34480"/>
    <lineage>
        <taxon>Eukaryota</taxon>
        <taxon>Fungi</taxon>
        <taxon>Fungi incertae sedis</taxon>
        <taxon>Zoopagomycota</taxon>
        <taxon>Entomophthoromycotina</taxon>
        <taxon>Basidiobolomycetes</taxon>
        <taxon>Basidiobolales</taxon>
        <taxon>Basidiobolaceae</taxon>
        <taxon>Basidiobolus</taxon>
    </lineage>
</organism>
<keyword evidence="10" id="KW-1185">Reference proteome</keyword>
<evidence type="ECO:0000259" key="8">
    <source>
        <dbReference type="Pfam" id="PF02230"/>
    </source>
</evidence>
<dbReference type="InterPro" id="IPR029058">
    <property type="entry name" value="AB_hydrolase_fold"/>
</dbReference>
<sequence>MSLSKVIQAASGKHTATVFFLHGLGDSGSGWAPATAFLAPMLSHVKFVLPNAPNRPVTLNQGMTMPSWYDIYSPDAINRAEDKNGMLESSRDIKKLIDEEIDAGIAANRIVIAGFSQGSAMALLTGLTIKHKLAGIIGLSGYLPLRHNIFSMTTENKIPIFMGHGTDDPVVPYQFGQMSSEQLQTQGYDVKFHAYPGMEHSCSEEELDDMAKFINKIIPPQDLK</sequence>
<evidence type="ECO:0000256" key="2">
    <source>
        <dbReference type="ARBA" id="ARBA00012423"/>
    </source>
</evidence>
<proteinExistence type="inferred from homology"/>
<accession>A0ABR2WSZ0</accession>
<gene>
    <name evidence="9" type="ORF">K7432_007770</name>
</gene>
<name>A0ABR2WSZ0_9FUNG</name>
<dbReference type="InterPro" id="IPR050565">
    <property type="entry name" value="LYPA1-2/EST-like"/>
</dbReference>
<feature type="domain" description="Phospholipase/carboxylesterase/thioesterase" evidence="8">
    <location>
        <begin position="5"/>
        <end position="218"/>
    </location>
</feature>
<dbReference type="EC" id="3.1.2.22" evidence="2"/>